<protein>
    <submittedName>
        <fullName evidence="1">Uncharacterized protein</fullName>
    </submittedName>
</protein>
<name>Q0EWU9_9PROT</name>
<dbReference type="AlphaFoldDB" id="Q0EWU9"/>
<evidence type="ECO:0000313" key="2">
    <source>
        <dbReference type="Proteomes" id="UP000005297"/>
    </source>
</evidence>
<dbReference type="InParanoid" id="Q0EWU9"/>
<dbReference type="HOGENOM" id="CLU_3419019_0_0_0"/>
<keyword evidence="2" id="KW-1185">Reference proteome</keyword>
<sequence>MIAHVNENIIVYLYIVEFAEVDYHG</sequence>
<reference evidence="1 2" key="1">
    <citation type="submission" date="2006-09" db="EMBL/GenBank/DDBJ databases">
        <authorList>
            <person name="Emerson D."/>
            <person name="Ferriera S."/>
            <person name="Johnson J."/>
            <person name="Kravitz S."/>
            <person name="Halpern A."/>
            <person name="Remington K."/>
            <person name="Beeson K."/>
            <person name="Tran B."/>
            <person name="Rogers Y.-H."/>
            <person name="Friedman R."/>
            <person name="Venter J.C."/>
        </authorList>
    </citation>
    <scope>NUCLEOTIDE SEQUENCE [LARGE SCALE GENOMIC DNA]</scope>
    <source>
        <strain evidence="1 2">PV-1</strain>
    </source>
</reference>
<evidence type="ECO:0000313" key="1">
    <source>
        <dbReference type="EMBL" id="EAU53808.1"/>
    </source>
</evidence>
<organism evidence="1 2">
    <name type="scientific">Mariprofundus ferrooxydans PV-1</name>
    <dbReference type="NCBI Taxonomy" id="314345"/>
    <lineage>
        <taxon>Bacteria</taxon>
        <taxon>Pseudomonadati</taxon>
        <taxon>Pseudomonadota</taxon>
        <taxon>Candidatius Mariprofundia</taxon>
        <taxon>Mariprofundales</taxon>
        <taxon>Mariprofundaceae</taxon>
        <taxon>Mariprofundus</taxon>
    </lineage>
</organism>
<accession>Q0EWU9</accession>
<dbReference type="Proteomes" id="UP000005297">
    <property type="component" value="Unassembled WGS sequence"/>
</dbReference>
<proteinExistence type="predicted"/>
<comment type="caution">
    <text evidence="1">The sequence shown here is derived from an EMBL/GenBank/DDBJ whole genome shotgun (WGS) entry which is preliminary data.</text>
</comment>
<gene>
    <name evidence="1" type="ORF">SPV1_10259</name>
</gene>
<dbReference type="EMBL" id="AATS01000017">
    <property type="protein sequence ID" value="EAU53808.1"/>
    <property type="molecule type" value="Genomic_DNA"/>
</dbReference>